<dbReference type="Gene3D" id="2.60.120.380">
    <property type="match status" value="1"/>
</dbReference>
<organism evidence="2 3">
    <name type="scientific">Ruegeria sediminis</name>
    <dbReference type="NCBI Taxonomy" id="2583820"/>
    <lineage>
        <taxon>Bacteria</taxon>
        <taxon>Pseudomonadati</taxon>
        <taxon>Pseudomonadota</taxon>
        <taxon>Alphaproteobacteria</taxon>
        <taxon>Rhodobacterales</taxon>
        <taxon>Roseobacteraceae</taxon>
        <taxon>Ruegeria</taxon>
    </lineage>
</organism>
<evidence type="ECO:0000256" key="1">
    <source>
        <dbReference type="SAM" id="SignalP"/>
    </source>
</evidence>
<evidence type="ECO:0000313" key="3">
    <source>
        <dbReference type="Proteomes" id="UP001193035"/>
    </source>
</evidence>
<protein>
    <submittedName>
        <fullName evidence="2">Uncharacterized protein</fullName>
    </submittedName>
</protein>
<gene>
    <name evidence="2" type="ORF">FGK63_15680</name>
</gene>
<reference evidence="2 3" key="1">
    <citation type="submission" date="2019-05" db="EMBL/GenBank/DDBJ databases">
        <title>Ruegeria sp. nov., isolated from tidal flat.</title>
        <authorList>
            <person name="Kim W."/>
        </authorList>
    </citation>
    <scope>NUCLEOTIDE SEQUENCE [LARGE SCALE GENOMIC DNA]</scope>
    <source>
        <strain evidence="2 3">CAU 1488</strain>
    </source>
</reference>
<feature type="chain" id="PRO_5045738956" evidence="1">
    <location>
        <begin position="22"/>
        <end position="209"/>
    </location>
</feature>
<dbReference type="EMBL" id="VCPD01000006">
    <property type="protein sequence ID" value="TMV05488.1"/>
    <property type="molecule type" value="Genomic_DNA"/>
</dbReference>
<accession>A0ABY2WVC0</accession>
<proteinExistence type="predicted"/>
<keyword evidence="1" id="KW-0732">Signal</keyword>
<sequence length="209" mass="21902">MRNRFANALLLAGCLVTPALASENMEAADACIDALRATGTPDAKGGEVLSSTFSEAGTVVMLRDLGGSEYKCIVWSDGVVGELSLVNAMDDGGGAMAGASGQSGPTTNEERVRFSAGTTGAEIPATLTPGSSVRYLLGANAEQFLYVRVASNVPGMSYQIFNPDGSFLLDMVDSAQEYRGQLWQSGDHVVEVINRGQSNADYHLIIGIE</sequence>
<name>A0ABY2WVC0_9RHOB</name>
<feature type="signal peptide" evidence="1">
    <location>
        <begin position="1"/>
        <end position="21"/>
    </location>
</feature>
<keyword evidence="3" id="KW-1185">Reference proteome</keyword>
<dbReference type="Proteomes" id="UP001193035">
    <property type="component" value="Unassembled WGS sequence"/>
</dbReference>
<dbReference type="RefSeq" id="WP_138843959.1">
    <property type="nucleotide sequence ID" value="NZ_VCPD01000006.1"/>
</dbReference>
<comment type="caution">
    <text evidence="2">The sequence shown here is derived from an EMBL/GenBank/DDBJ whole genome shotgun (WGS) entry which is preliminary data.</text>
</comment>
<evidence type="ECO:0000313" key="2">
    <source>
        <dbReference type="EMBL" id="TMV05488.1"/>
    </source>
</evidence>